<reference evidence="1 2" key="1">
    <citation type="journal article" date="2017" name="BMC Genomics">
        <title>Genomic analysis of methanogenic archaea reveals a shift towards energy conservation.</title>
        <authorList>
            <person name="Gilmore S.P."/>
            <person name="Henske J.K."/>
            <person name="Sexton J.A."/>
            <person name="Solomon K.V."/>
            <person name="Seppala S."/>
            <person name="Yoo J.I."/>
            <person name="Huyett L.M."/>
            <person name="Pressman A."/>
            <person name="Cogan J.Z."/>
            <person name="Kivenson V."/>
            <person name="Peng X."/>
            <person name="Tan Y."/>
            <person name="Valentine D.L."/>
            <person name="O'Malley M.A."/>
        </authorList>
    </citation>
    <scope>NUCLEOTIDE SEQUENCE [LARGE SCALE GENOMIC DNA]</scope>
    <source>
        <strain evidence="1 2">MC-15</strain>
    </source>
</reference>
<dbReference type="EMBL" id="LMVP01000063">
    <property type="protein sequence ID" value="PAV13702.1"/>
    <property type="molecule type" value="Genomic_DNA"/>
</dbReference>
<evidence type="ECO:0000313" key="2">
    <source>
        <dbReference type="Proteomes" id="UP000218164"/>
    </source>
</evidence>
<protein>
    <recommendedName>
        <fullName evidence="3">SWIM-type domain-containing protein</fullName>
    </recommendedName>
</protein>
<evidence type="ECO:0008006" key="3">
    <source>
        <dbReference type="Google" id="ProtNLM"/>
    </source>
</evidence>
<evidence type="ECO:0000313" key="1">
    <source>
        <dbReference type="EMBL" id="PAV13702.1"/>
    </source>
</evidence>
<dbReference type="AlphaFoldDB" id="A0A2A2HWB9"/>
<keyword evidence="2" id="KW-1185">Reference proteome</keyword>
<gene>
    <name evidence="1" type="ORF">ASJ81_16740</name>
</gene>
<proteinExistence type="predicted"/>
<comment type="caution">
    <text evidence="1">The sequence shown here is derived from an EMBL/GenBank/DDBJ whole genome shotgun (WGS) entry which is preliminary data.</text>
</comment>
<dbReference type="InterPro" id="IPR011990">
    <property type="entry name" value="TPR-like_helical_dom_sf"/>
</dbReference>
<organism evidence="1 2">
    <name type="scientific">Methanosarcina spelaei</name>
    <dbReference type="NCBI Taxonomy" id="1036679"/>
    <lineage>
        <taxon>Archaea</taxon>
        <taxon>Methanobacteriati</taxon>
        <taxon>Methanobacteriota</taxon>
        <taxon>Stenosarchaea group</taxon>
        <taxon>Methanomicrobia</taxon>
        <taxon>Methanosarcinales</taxon>
        <taxon>Methanosarcinaceae</taxon>
        <taxon>Methanosarcina</taxon>
    </lineage>
</organism>
<name>A0A2A2HWB9_9EURY</name>
<sequence>MVTENNIQPEKFSLYERLRDLNTSEFYDLVSTLLIKKPELHQLVLKWFKEKQESMPDIITDDDMVSINDGLLLEYWEDARSIISEFNELGGGPEDDEEEAFGYLEKISELIKEGDLSTIAKLEFLDEAFEEYNIKNSGFEDGLLDIFFEICQTKEEWEYLVKKLDEHPSDWRKKQIMKIQREYLHNDEAYLQERMKILNYGMDYWDLVEYYVEIGDQVKALETAETGILKGEGWVTKLFEFLWEYYSKKGDTANLERLVQTALSRNTEQKDMLDRLFEYYRSKGDYEHAKAALLKSFEFTRKKYYEEYKKLKEFLKVPDWKSIEPEIFTRIKEKDFHDYLRICLDKGMKETVLKSIFDPPKNRFSYSIEDDFDEFADKLANDFPDKITEYYWQKAYRNILNGNRKTYSVAAKYLGKAKDIYINILNNEAGWIKRFSNLKSEFKKRPAFLEIVSGL</sequence>
<dbReference type="Proteomes" id="UP000218164">
    <property type="component" value="Unassembled WGS sequence"/>
</dbReference>
<accession>A0A2A2HWB9</accession>
<dbReference type="Gene3D" id="1.25.40.10">
    <property type="entry name" value="Tetratricopeptide repeat domain"/>
    <property type="match status" value="1"/>
</dbReference>